<dbReference type="EMBL" id="CP037920">
    <property type="protein sequence ID" value="QDT98020.1"/>
    <property type="molecule type" value="Genomic_DNA"/>
</dbReference>
<proteinExistence type="predicted"/>
<sequence precursor="true">MNPKISQFATISLIVVLVTMAHAQSQAPTGSEKEELITSYRVLYPVVRVYGYYPVKDGAKKYRADVIPSHFTPHENAKPHPTVTHARDGAIKLAQKQSFGVYERSELKEILDEMQKKIDKQASDIEQLQNDLKELQNKYKNHKHRAKISGPVRD</sequence>
<evidence type="ECO:0000313" key="4">
    <source>
        <dbReference type="Proteomes" id="UP000318704"/>
    </source>
</evidence>
<dbReference type="KEGG" id="gaw:V144x_35040"/>
<feature type="coiled-coil region" evidence="1">
    <location>
        <begin position="104"/>
        <end position="145"/>
    </location>
</feature>
<name>A0A517VYE2_9PLAN</name>
<evidence type="ECO:0000256" key="1">
    <source>
        <dbReference type="SAM" id="Coils"/>
    </source>
</evidence>
<dbReference type="RefSeq" id="WP_144986339.1">
    <property type="nucleotide sequence ID" value="NZ_CP037920.1"/>
</dbReference>
<keyword evidence="1" id="KW-0175">Coiled coil</keyword>
<gene>
    <name evidence="3" type="ORF">V144x_35040</name>
</gene>
<keyword evidence="2" id="KW-0732">Signal</keyword>
<feature type="signal peptide" evidence="2">
    <location>
        <begin position="1"/>
        <end position="23"/>
    </location>
</feature>
<accession>A0A517VYE2</accession>
<dbReference type="AlphaFoldDB" id="A0A517VYE2"/>
<protein>
    <submittedName>
        <fullName evidence="3">Uncharacterized protein</fullName>
    </submittedName>
</protein>
<organism evidence="3 4">
    <name type="scientific">Gimesia aquarii</name>
    <dbReference type="NCBI Taxonomy" id="2527964"/>
    <lineage>
        <taxon>Bacteria</taxon>
        <taxon>Pseudomonadati</taxon>
        <taxon>Planctomycetota</taxon>
        <taxon>Planctomycetia</taxon>
        <taxon>Planctomycetales</taxon>
        <taxon>Planctomycetaceae</taxon>
        <taxon>Gimesia</taxon>
    </lineage>
</organism>
<evidence type="ECO:0000313" key="3">
    <source>
        <dbReference type="EMBL" id="QDT98020.1"/>
    </source>
</evidence>
<dbReference type="Proteomes" id="UP000318704">
    <property type="component" value="Chromosome"/>
</dbReference>
<evidence type="ECO:0000256" key="2">
    <source>
        <dbReference type="SAM" id="SignalP"/>
    </source>
</evidence>
<feature type="chain" id="PRO_5022236993" evidence="2">
    <location>
        <begin position="24"/>
        <end position="154"/>
    </location>
</feature>
<reference evidence="3 4" key="1">
    <citation type="submission" date="2019-03" db="EMBL/GenBank/DDBJ databases">
        <title>Deep-cultivation of Planctomycetes and their phenomic and genomic characterization uncovers novel biology.</title>
        <authorList>
            <person name="Wiegand S."/>
            <person name="Jogler M."/>
            <person name="Boedeker C."/>
            <person name="Pinto D."/>
            <person name="Vollmers J."/>
            <person name="Rivas-Marin E."/>
            <person name="Kohn T."/>
            <person name="Peeters S.H."/>
            <person name="Heuer A."/>
            <person name="Rast P."/>
            <person name="Oberbeckmann S."/>
            <person name="Bunk B."/>
            <person name="Jeske O."/>
            <person name="Meyerdierks A."/>
            <person name="Storesund J.E."/>
            <person name="Kallscheuer N."/>
            <person name="Luecker S."/>
            <person name="Lage O.M."/>
            <person name="Pohl T."/>
            <person name="Merkel B.J."/>
            <person name="Hornburger P."/>
            <person name="Mueller R.-W."/>
            <person name="Bruemmer F."/>
            <person name="Labrenz M."/>
            <person name="Spormann A.M."/>
            <person name="Op den Camp H."/>
            <person name="Overmann J."/>
            <person name="Amann R."/>
            <person name="Jetten M.S.M."/>
            <person name="Mascher T."/>
            <person name="Medema M.H."/>
            <person name="Devos D.P."/>
            <person name="Kaster A.-K."/>
            <person name="Ovreas L."/>
            <person name="Rohde M."/>
            <person name="Galperin M.Y."/>
            <person name="Jogler C."/>
        </authorList>
    </citation>
    <scope>NUCLEOTIDE SEQUENCE [LARGE SCALE GENOMIC DNA]</scope>
    <source>
        <strain evidence="3 4">V144</strain>
    </source>
</reference>